<evidence type="ECO:0000259" key="8">
    <source>
        <dbReference type="PROSITE" id="PS50850"/>
    </source>
</evidence>
<feature type="transmembrane region" description="Helical" evidence="7">
    <location>
        <begin position="407"/>
        <end position="426"/>
    </location>
</feature>
<protein>
    <submittedName>
        <fullName evidence="9">MFS transporter</fullName>
    </submittedName>
</protein>
<dbReference type="InterPro" id="IPR011701">
    <property type="entry name" value="MFS"/>
</dbReference>
<dbReference type="InterPro" id="IPR036259">
    <property type="entry name" value="MFS_trans_sf"/>
</dbReference>
<dbReference type="PROSITE" id="PS50850">
    <property type="entry name" value="MFS"/>
    <property type="match status" value="1"/>
</dbReference>
<dbReference type="InterPro" id="IPR004638">
    <property type="entry name" value="EmrB-like"/>
</dbReference>
<keyword evidence="6 7" id="KW-0472">Membrane</keyword>
<keyword evidence="2" id="KW-0813">Transport</keyword>
<feature type="transmembrane region" description="Helical" evidence="7">
    <location>
        <begin position="184"/>
        <end position="206"/>
    </location>
</feature>
<feature type="transmembrane region" description="Helical" evidence="7">
    <location>
        <begin position="63"/>
        <end position="82"/>
    </location>
</feature>
<evidence type="ECO:0000256" key="5">
    <source>
        <dbReference type="ARBA" id="ARBA00022989"/>
    </source>
</evidence>
<evidence type="ECO:0000256" key="4">
    <source>
        <dbReference type="ARBA" id="ARBA00022692"/>
    </source>
</evidence>
<proteinExistence type="predicted"/>
<dbReference type="EMBL" id="BNAV01000015">
    <property type="protein sequence ID" value="GHF81810.1"/>
    <property type="molecule type" value="Genomic_DNA"/>
</dbReference>
<dbReference type="SUPFAM" id="SSF103473">
    <property type="entry name" value="MFS general substrate transporter"/>
    <property type="match status" value="1"/>
</dbReference>
<reference evidence="9" key="1">
    <citation type="journal article" date="2014" name="Int. J. Syst. Evol. Microbiol.">
        <title>Complete genome sequence of Corynebacterium casei LMG S-19264T (=DSM 44701T), isolated from a smear-ripened cheese.</title>
        <authorList>
            <consortium name="US DOE Joint Genome Institute (JGI-PGF)"/>
            <person name="Walter F."/>
            <person name="Albersmeier A."/>
            <person name="Kalinowski J."/>
            <person name="Ruckert C."/>
        </authorList>
    </citation>
    <scope>NUCLEOTIDE SEQUENCE</scope>
    <source>
        <strain evidence="9">CGMCC 4.7679</strain>
    </source>
</reference>
<dbReference type="GO" id="GO:0005886">
    <property type="term" value="C:plasma membrane"/>
    <property type="evidence" value="ECO:0007669"/>
    <property type="project" value="UniProtKB-SubCell"/>
</dbReference>
<comment type="subcellular location">
    <subcellularLocation>
        <location evidence="1">Cell membrane</location>
        <topology evidence="1">Multi-pass membrane protein</topology>
    </subcellularLocation>
</comment>
<feature type="transmembrane region" description="Helical" evidence="7">
    <location>
        <begin position="379"/>
        <end position="401"/>
    </location>
</feature>
<feature type="transmembrane region" description="Helical" evidence="7">
    <location>
        <begin position="124"/>
        <end position="147"/>
    </location>
</feature>
<dbReference type="PANTHER" id="PTHR42718">
    <property type="entry name" value="MAJOR FACILITATOR SUPERFAMILY MULTIDRUG TRANSPORTER MFSC"/>
    <property type="match status" value="1"/>
</dbReference>
<dbReference type="PANTHER" id="PTHR42718:SF46">
    <property type="entry name" value="BLR6921 PROTEIN"/>
    <property type="match status" value="1"/>
</dbReference>
<feature type="transmembrane region" description="Helical" evidence="7">
    <location>
        <begin position="316"/>
        <end position="334"/>
    </location>
</feature>
<feature type="transmembrane region" description="Helical" evidence="7">
    <location>
        <begin position="287"/>
        <end position="304"/>
    </location>
</feature>
<sequence length="435" mass="44177">MALGAFLANMDSSIVAVGLESLRAAFGAELVRIQWVATAYLLGLSAVLPLTPWLTRRLGAGRLWLSALSGFLLTSVACALSPTAEVLIAVRAAQGMTAGILVAAGQTVIGLAVGPERLGRMMGVLGLVVGLAPIAGPSVGGFLLARFGWPSMFWLNLPVGVLALVLAVRFVPRGERQAPPPIDWSGLLLVSLGLPLTVYALTGIGIPQTSHLLDGVLALIGVGALAVFAWRTLHTPRPVLRLRLLARPVPAAASSTLVTAAAGMYGAVLLVPLWFQLQLGAGAAETGLLLVPMGVGTTVTVALAGRLVDRLGGGPVALAGALLVLVSTVPWPWLGPGTPMIAVQVLLVVHGIGLGLSLMPATTAAYASVRASELGDATALANIVLRVGGAAGSALTVIVLAQGGFRAAFGLLAVLAGCAVLAASWLTRAENGRKL</sequence>
<feature type="transmembrane region" description="Helical" evidence="7">
    <location>
        <begin position="32"/>
        <end position="51"/>
    </location>
</feature>
<keyword evidence="4 7" id="KW-0812">Transmembrane</keyword>
<evidence type="ECO:0000256" key="3">
    <source>
        <dbReference type="ARBA" id="ARBA00022475"/>
    </source>
</evidence>
<feature type="transmembrane region" description="Helical" evidence="7">
    <location>
        <begin position="88"/>
        <end position="112"/>
    </location>
</feature>
<gene>
    <name evidence="9" type="primary">emrB</name>
    <name evidence="9" type="ORF">GCM10017566_64820</name>
</gene>
<keyword evidence="10" id="KW-1185">Reference proteome</keyword>
<feature type="transmembrane region" description="Helical" evidence="7">
    <location>
        <begin position="212"/>
        <end position="230"/>
    </location>
</feature>
<evidence type="ECO:0000256" key="6">
    <source>
        <dbReference type="ARBA" id="ARBA00023136"/>
    </source>
</evidence>
<keyword evidence="3" id="KW-1003">Cell membrane</keyword>
<dbReference type="InterPro" id="IPR020846">
    <property type="entry name" value="MFS_dom"/>
</dbReference>
<comment type="caution">
    <text evidence="9">The sequence shown here is derived from an EMBL/GenBank/DDBJ whole genome shotgun (WGS) entry which is preliminary data.</text>
</comment>
<name>A0A8H9J5W3_9PSEU</name>
<dbReference type="Pfam" id="PF07690">
    <property type="entry name" value="MFS_1"/>
    <property type="match status" value="1"/>
</dbReference>
<evidence type="ECO:0000256" key="7">
    <source>
        <dbReference type="SAM" id="Phobius"/>
    </source>
</evidence>
<feature type="transmembrane region" description="Helical" evidence="7">
    <location>
        <begin position="340"/>
        <end position="367"/>
    </location>
</feature>
<evidence type="ECO:0000256" key="2">
    <source>
        <dbReference type="ARBA" id="ARBA00022448"/>
    </source>
</evidence>
<evidence type="ECO:0000313" key="10">
    <source>
        <dbReference type="Proteomes" id="UP000658656"/>
    </source>
</evidence>
<evidence type="ECO:0000313" key="9">
    <source>
        <dbReference type="EMBL" id="GHF81810.1"/>
    </source>
</evidence>
<organism evidence="9 10">
    <name type="scientific">Amycolatopsis bartoniae</name>
    <dbReference type="NCBI Taxonomy" id="941986"/>
    <lineage>
        <taxon>Bacteria</taxon>
        <taxon>Bacillati</taxon>
        <taxon>Actinomycetota</taxon>
        <taxon>Actinomycetes</taxon>
        <taxon>Pseudonocardiales</taxon>
        <taxon>Pseudonocardiaceae</taxon>
        <taxon>Amycolatopsis</taxon>
    </lineage>
</organism>
<dbReference type="GO" id="GO:0022857">
    <property type="term" value="F:transmembrane transporter activity"/>
    <property type="evidence" value="ECO:0007669"/>
    <property type="project" value="InterPro"/>
</dbReference>
<accession>A0A8H9J5W3</accession>
<dbReference type="AlphaFoldDB" id="A0A8H9J5W3"/>
<dbReference type="Gene3D" id="1.20.1250.20">
    <property type="entry name" value="MFS general substrate transporter like domains"/>
    <property type="match status" value="2"/>
</dbReference>
<feature type="transmembrane region" description="Helical" evidence="7">
    <location>
        <begin position="153"/>
        <end position="172"/>
    </location>
</feature>
<feature type="domain" description="Major facilitator superfamily (MFS) profile" evidence="8">
    <location>
        <begin position="1"/>
        <end position="431"/>
    </location>
</feature>
<feature type="transmembrane region" description="Helical" evidence="7">
    <location>
        <begin position="251"/>
        <end position="275"/>
    </location>
</feature>
<dbReference type="NCBIfam" id="TIGR00711">
    <property type="entry name" value="efflux_EmrB"/>
    <property type="match status" value="1"/>
</dbReference>
<keyword evidence="5 7" id="KW-1133">Transmembrane helix</keyword>
<dbReference type="Proteomes" id="UP000658656">
    <property type="component" value="Unassembled WGS sequence"/>
</dbReference>
<evidence type="ECO:0000256" key="1">
    <source>
        <dbReference type="ARBA" id="ARBA00004651"/>
    </source>
</evidence>
<reference evidence="9" key="2">
    <citation type="submission" date="2020-09" db="EMBL/GenBank/DDBJ databases">
        <authorList>
            <person name="Sun Q."/>
            <person name="Zhou Y."/>
        </authorList>
    </citation>
    <scope>NUCLEOTIDE SEQUENCE</scope>
    <source>
        <strain evidence="9">CGMCC 4.7679</strain>
    </source>
</reference>